<keyword evidence="3" id="KW-1185">Reference proteome</keyword>
<dbReference type="AlphaFoldDB" id="A0A0L0MW54"/>
<protein>
    <submittedName>
        <fullName evidence="2">Uncharacterized protein</fullName>
    </submittedName>
</protein>
<evidence type="ECO:0000256" key="1">
    <source>
        <dbReference type="SAM" id="SignalP"/>
    </source>
</evidence>
<name>A0A0L0MW54_TOLOC</name>
<keyword evidence="1" id="KW-0732">Signal</keyword>
<evidence type="ECO:0000313" key="2">
    <source>
        <dbReference type="EMBL" id="KND86158.1"/>
    </source>
</evidence>
<sequence length="140" mass="15730">MLVHALLFLSVIPAVTSEFFSPGAGPRLIWKTGEVQEVRYKTSFVTYTIALWQQNPGQGSAKLGPIIFQTTNGPNAKLTWLVQTYGMDLDSSNVFFLWLFEGDSSAQGNQSAPGQFSSAYFNITTVNQFRVRRHKHKQRL</sequence>
<dbReference type="Proteomes" id="UP000036947">
    <property type="component" value="Unassembled WGS sequence"/>
</dbReference>
<organism evidence="2 3">
    <name type="scientific">Tolypocladium ophioglossoides (strain CBS 100239)</name>
    <name type="common">Snaketongue truffleclub</name>
    <name type="synonym">Elaphocordyceps ophioglossoides</name>
    <dbReference type="NCBI Taxonomy" id="1163406"/>
    <lineage>
        <taxon>Eukaryota</taxon>
        <taxon>Fungi</taxon>
        <taxon>Dikarya</taxon>
        <taxon>Ascomycota</taxon>
        <taxon>Pezizomycotina</taxon>
        <taxon>Sordariomycetes</taxon>
        <taxon>Hypocreomycetidae</taxon>
        <taxon>Hypocreales</taxon>
        <taxon>Ophiocordycipitaceae</taxon>
        <taxon>Tolypocladium</taxon>
    </lineage>
</organism>
<dbReference type="STRING" id="1163406.A0A0L0MW54"/>
<evidence type="ECO:0000313" key="3">
    <source>
        <dbReference type="Proteomes" id="UP000036947"/>
    </source>
</evidence>
<reference evidence="2 3" key="1">
    <citation type="journal article" date="2015" name="BMC Genomics">
        <title>The genome of the truffle-parasite Tolypocladium ophioglossoides and the evolution of antifungal peptaibiotics.</title>
        <authorList>
            <person name="Quandt C.A."/>
            <person name="Bushley K.E."/>
            <person name="Spatafora J.W."/>
        </authorList>
    </citation>
    <scope>NUCLEOTIDE SEQUENCE [LARGE SCALE GENOMIC DNA]</scope>
    <source>
        <strain evidence="2 3">CBS 100239</strain>
    </source>
</reference>
<dbReference type="OrthoDB" id="5390143at2759"/>
<accession>A0A0L0MW54</accession>
<feature type="chain" id="PRO_5005544622" evidence="1">
    <location>
        <begin position="18"/>
        <end position="140"/>
    </location>
</feature>
<comment type="caution">
    <text evidence="2">The sequence shown here is derived from an EMBL/GenBank/DDBJ whole genome shotgun (WGS) entry which is preliminary data.</text>
</comment>
<feature type="signal peptide" evidence="1">
    <location>
        <begin position="1"/>
        <end position="17"/>
    </location>
</feature>
<gene>
    <name evidence="2" type="ORF">TOPH_09216</name>
</gene>
<dbReference type="EMBL" id="LFRF01000075">
    <property type="protein sequence ID" value="KND86158.1"/>
    <property type="molecule type" value="Genomic_DNA"/>
</dbReference>
<proteinExistence type="predicted"/>